<protein>
    <submittedName>
        <fullName evidence="2">P-loop containing nucleoside triphosphate hydrolase protein</fullName>
    </submittedName>
</protein>
<dbReference type="EMBL" id="JAGPXF010000006">
    <property type="protein sequence ID" value="KAH7239325.1"/>
    <property type="molecule type" value="Genomic_DNA"/>
</dbReference>
<dbReference type="OrthoDB" id="408152at2759"/>
<sequence>MSKTEISKPKREMQVLSLGLPRTGTASMAEALTVLGYKDVYHGIKSIDNKEDWAILEKATDASFPNLPSYTGRPFTREQWDELWGHCEAVTDVASVFAPQLIEAYPDAKVILVIRDYDAWFKSMDEGVLKALWSPIGQFSINFIEPILASSAGRAATKQMQGLFQAKDAQEARQKGREAYDRHHRVIKEMTPRERLLVYRLGDGWGPICEFLGKPVPEQEFPWVNEAAELRRVISAKIKRNIQEAVVVALPWVGAAATVGAGLWMVYKR</sequence>
<evidence type="ECO:0000313" key="3">
    <source>
        <dbReference type="Proteomes" id="UP000813427"/>
    </source>
</evidence>
<dbReference type="SUPFAM" id="SSF52540">
    <property type="entry name" value="P-loop containing nucleoside triphosphate hydrolases"/>
    <property type="match status" value="1"/>
</dbReference>
<dbReference type="Gene3D" id="3.40.50.300">
    <property type="entry name" value="P-loop containing nucleotide triphosphate hydrolases"/>
    <property type="match status" value="1"/>
</dbReference>
<evidence type="ECO:0000313" key="2">
    <source>
        <dbReference type="EMBL" id="KAH7239325.1"/>
    </source>
</evidence>
<feature type="transmembrane region" description="Helical" evidence="1">
    <location>
        <begin position="245"/>
        <end position="267"/>
    </location>
</feature>
<comment type="caution">
    <text evidence="2">The sequence shown here is derived from an EMBL/GenBank/DDBJ whole genome shotgun (WGS) entry which is preliminary data.</text>
</comment>
<keyword evidence="3" id="KW-1185">Reference proteome</keyword>
<proteinExistence type="predicted"/>
<reference evidence="2" key="1">
    <citation type="journal article" date="2021" name="Nat. Commun.">
        <title>Genetic determinants of endophytism in the Arabidopsis root mycobiome.</title>
        <authorList>
            <person name="Mesny F."/>
            <person name="Miyauchi S."/>
            <person name="Thiergart T."/>
            <person name="Pickel B."/>
            <person name="Atanasova L."/>
            <person name="Karlsson M."/>
            <person name="Huettel B."/>
            <person name="Barry K.W."/>
            <person name="Haridas S."/>
            <person name="Chen C."/>
            <person name="Bauer D."/>
            <person name="Andreopoulos W."/>
            <person name="Pangilinan J."/>
            <person name="LaButti K."/>
            <person name="Riley R."/>
            <person name="Lipzen A."/>
            <person name="Clum A."/>
            <person name="Drula E."/>
            <person name="Henrissat B."/>
            <person name="Kohler A."/>
            <person name="Grigoriev I.V."/>
            <person name="Martin F.M."/>
            <person name="Hacquard S."/>
        </authorList>
    </citation>
    <scope>NUCLEOTIDE SEQUENCE</scope>
    <source>
        <strain evidence="2">MPI-SDFR-AT-0068</strain>
    </source>
</reference>
<dbReference type="InterPro" id="IPR040632">
    <property type="entry name" value="Sulfotransfer_4"/>
</dbReference>
<dbReference type="InterPro" id="IPR027417">
    <property type="entry name" value="P-loop_NTPase"/>
</dbReference>
<name>A0A8K0RVY8_9HYPO</name>
<keyword evidence="1" id="KW-0472">Membrane</keyword>
<evidence type="ECO:0000256" key="1">
    <source>
        <dbReference type="SAM" id="Phobius"/>
    </source>
</evidence>
<dbReference type="Proteomes" id="UP000813427">
    <property type="component" value="Unassembled WGS sequence"/>
</dbReference>
<gene>
    <name evidence="2" type="ORF">BKA59DRAFT_484440</name>
</gene>
<organism evidence="2 3">
    <name type="scientific">Fusarium tricinctum</name>
    <dbReference type="NCBI Taxonomy" id="61284"/>
    <lineage>
        <taxon>Eukaryota</taxon>
        <taxon>Fungi</taxon>
        <taxon>Dikarya</taxon>
        <taxon>Ascomycota</taxon>
        <taxon>Pezizomycotina</taxon>
        <taxon>Sordariomycetes</taxon>
        <taxon>Hypocreomycetidae</taxon>
        <taxon>Hypocreales</taxon>
        <taxon>Nectriaceae</taxon>
        <taxon>Fusarium</taxon>
        <taxon>Fusarium tricinctum species complex</taxon>
    </lineage>
</organism>
<dbReference type="AlphaFoldDB" id="A0A8K0RVY8"/>
<dbReference type="PANTHER" id="PTHR36978:SF4">
    <property type="entry name" value="P-LOOP CONTAINING NUCLEOSIDE TRIPHOSPHATE HYDROLASE PROTEIN"/>
    <property type="match status" value="1"/>
</dbReference>
<keyword evidence="1" id="KW-0812">Transmembrane</keyword>
<keyword evidence="2" id="KW-0378">Hydrolase</keyword>
<dbReference type="PANTHER" id="PTHR36978">
    <property type="entry name" value="P-LOOP CONTAINING NUCLEOTIDE TRIPHOSPHATE HYDROLASE"/>
    <property type="match status" value="1"/>
</dbReference>
<dbReference type="Pfam" id="PF17784">
    <property type="entry name" value="Sulfotransfer_4"/>
    <property type="match status" value="1"/>
</dbReference>
<keyword evidence="1" id="KW-1133">Transmembrane helix</keyword>
<dbReference type="GO" id="GO:0016787">
    <property type="term" value="F:hydrolase activity"/>
    <property type="evidence" value="ECO:0007669"/>
    <property type="project" value="UniProtKB-KW"/>
</dbReference>
<accession>A0A8K0RVY8</accession>